<evidence type="ECO:0000256" key="2">
    <source>
        <dbReference type="SAM" id="MobiDB-lite"/>
    </source>
</evidence>
<keyword evidence="3" id="KW-0812">Transmembrane</keyword>
<keyword evidence="3" id="KW-0472">Membrane</keyword>
<dbReference type="InterPro" id="IPR025645">
    <property type="entry name" value="DUF4349"/>
</dbReference>
<dbReference type="AlphaFoldDB" id="A0A6V8KEN5"/>
<organism evidence="6 7">
    <name type="scientific">Phytohabitans houttuyneae</name>
    <dbReference type="NCBI Taxonomy" id="1076126"/>
    <lineage>
        <taxon>Bacteria</taxon>
        <taxon>Bacillati</taxon>
        <taxon>Actinomycetota</taxon>
        <taxon>Actinomycetes</taxon>
        <taxon>Micromonosporales</taxon>
        <taxon>Micromonosporaceae</taxon>
    </lineage>
</organism>
<reference evidence="6 7" key="1">
    <citation type="submission" date="2020-03" db="EMBL/GenBank/DDBJ databases">
        <title>Whole genome shotgun sequence of Phytohabitans houttuyneae NBRC 108639.</title>
        <authorList>
            <person name="Komaki H."/>
            <person name="Tamura T."/>
        </authorList>
    </citation>
    <scope>NUCLEOTIDE SEQUENCE [LARGE SCALE GENOMIC DNA]</scope>
    <source>
        <strain evidence="6 7">NBRC 108639</strain>
    </source>
</reference>
<dbReference type="Pfam" id="PF14257">
    <property type="entry name" value="DUF4349"/>
    <property type="match status" value="1"/>
</dbReference>
<keyword evidence="1" id="KW-0175">Coiled coil</keyword>
<feature type="chain" id="PRO_5039038466" evidence="4">
    <location>
        <begin position="28"/>
        <end position="319"/>
    </location>
</feature>
<feature type="coiled-coil region" evidence="1">
    <location>
        <begin position="194"/>
        <end position="221"/>
    </location>
</feature>
<feature type="domain" description="DUF4349" evidence="5">
    <location>
        <begin position="79"/>
        <end position="290"/>
    </location>
</feature>
<feature type="compositionally biased region" description="Low complexity" evidence="2">
    <location>
        <begin position="41"/>
        <end position="70"/>
    </location>
</feature>
<keyword evidence="4" id="KW-0732">Signal</keyword>
<keyword evidence="6" id="KW-0449">Lipoprotein</keyword>
<keyword evidence="7" id="KW-1185">Reference proteome</keyword>
<evidence type="ECO:0000259" key="5">
    <source>
        <dbReference type="Pfam" id="PF14257"/>
    </source>
</evidence>
<feature type="transmembrane region" description="Helical" evidence="3">
    <location>
        <begin position="261"/>
        <end position="292"/>
    </location>
</feature>
<evidence type="ECO:0000313" key="6">
    <source>
        <dbReference type="EMBL" id="GFJ80549.1"/>
    </source>
</evidence>
<dbReference type="RefSeq" id="WP_173057871.1">
    <property type="nucleotide sequence ID" value="NZ_BAABGO010000017.1"/>
</dbReference>
<evidence type="ECO:0000313" key="7">
    <source>
        <dbReference type="Proteomes" id="UP000482800"/>
    </source>
</evidence>
<feature type="region of interest" description="Disordered" evidence="2">
    <location>
        <begin position="28"/>
        <end position="70"/>
    </location>
</feature>
<comment type="caution">
    <text evidence="6">The sequence shown here is derived from an EMBL/GenBank/DDBJ whole genome shotgun (WGS) entry which is preliminary data.</text>
</comment>
<feature type="signal peptide" evidence="4">
    <location>
        <begin position="1"/>
        <end position="27"/>
    </location>
</feature>
<evidence type="ECO:0000256" key="1">
    <source>
        <dbReference type="SAM" id="Coils"/>
    </source>
</evidence>
<keyword evidence="3" id="KW-1133">Transmembrane helix</keyword>
<sequence>MSHSRWWRVALAAGVVALVAAGCGSDAGDDTATSSNGQEGGAAAPAPAQGEAVGPGADKDAGAAPPNAGAPVKYRLEDRAIIYTGSISVRVKDVGAAAAEATSIATGSGGFVGGDKRSSSDSYAEATIVLRVPAPKFGAVVDQLAKLGDQLQRDISTEDVTEEALDLDARISSQRARVDSGRRLLAQAKTLSELVMLEGELAKREADLASLEAKKRRMDDLTALSTITVTLLGPQAAAPVAEKKKTEIGFLTGLKGGWNSLVAALLVMLTVLGALLPWIIALGIPVAGALWLARRVRRPRLAPVPPAPPAAGPPAAPAP</sequence>
<evidence type="ECO:0000256" key="4">
    <source>
        <dbReference type="SAM" id="SignalP"/>
    </source>
</evidence>
<dbReference type="Proteomes" id="UP000482800">
    <property type="component" value="Unassembled WGS sequence"/>
</dbReference>
<protein>
    <submittedName>
        <fullName evidence="6">Lipoprotein</fullName>
    </submittedName>
</protein>
<proteinExistence type="predicted"/>
<name>A0A6V8KEN5_9ACTN</name>
<accession>A0A6V8KEN5</accession>
<evidence type="ECO:0000256" key="3">
    <source>
        <dbReference type="SAM" id="Phobius"/>
    </source>
</evidence>
<dbReference type="PROSITE" id="PS51257">
    <property type="entry name" value="PROKAR_LIPOPROTEIN"/>
    <property type="match status" value="1"/>
</dbReference>
<gene>
    <name evidence="6" type="ORF">Phou_047290</name>
</gene>
<dbReference type="EMBL" id="BLPF01000001">
    <property type="protein sequence ID" value="GFJ80549.1"/>
    <property type="molecule type" value="Genomic_DNA"/>
</dbReference>
<reference evidence="6 7" key="2">
    <citation type="submission" date="2020-03" db="EMBL/GenBank/DDBJ databases">
        <authorList>
            <person name="Ichikawa N."/>
            <person name="Kimura A."/>
            <person name="Kitahashi Y."/>
            <person name="Uohara A."/>
        </authorList>
    </citation>
    <scope>NUCLEOTIDE SEQUENCE [LARGE SCALE GENOMIC DNA]</scope>
    <source>
        <strain evidence="6 7">NBRC 108639</strain>
    </source>
</reference>